<keyword evidence="2" id="KW-1185">Reference proteome</keyword>
<dbReference type="EMBL" id="FLUV01001755">
    <property type="protein sequence ID" value="SBW24530.1"/>
    <property type="molecule type" value="Genomic_DNA"/>
</dbReference>
<evidence type="ECO:0000313" key="2">
    <source>
        <dbReference type="Proteomes" id="UP000199013"/>
    </source>
</evidence>
<proteinExistence type="predicted"/>
<accession>A0A1C3P441</accession>
<dbReference type="AlphaFoldDB" id="A0A1C3P441"/>
<sequence>MDRPRKKIHVVGERRAQLDVARFADALIALALRRLNADTEADPAAQLAAEPGQERPS</sequence>
<name>A0A1C3P441_9ACTN</name>
<organism evidence="1 2">
    <name type="scientific">Candidatus Protofrankia californiensis</name>
    <dbReference type="NCBI Taxonomy" id="1839754"/>
    <lineage>
        <taxon>Bacteria</taxon>
        <taxon>Bacillati</taxon>
        <taxon>Actinomycetota</taxon>
        <taxon>Actinomycetes</taxon>
        <taxon>Frankiales</taxon>
        <taxon>Frankiaceae</taxon>
        <taxon>Protofrankia</taxon>
    </lineage>
</organism>
<evidence type="ECO:0000313" key="1">
    <source>
        <dbReference type="EMBL" id="SBW24530.1"/>
    </source>
</evidence>
<gene>
    <name evidence="1" type="ORF">FDG2_4197</name>
</gene>
<reference evidence="2" key="1">
    <citation type="submission" date="2016-02" db="EMBL/GenBank/DDBJ databases">
        <authorList>
            <person name="Wibberg D."/>
        </authorList>
    </citation>
    <scope>NUCLEOTIDE SEQUENCE [LARGE SCALE GENOMIC DNA]</scope>
</reference>
<dbReference type="Proteomes" id="UP000199013">
    <property type="component" value="Unassembled WGS sequence"/>
</dbReference>
<protein>
    <submittedName>
        <fullName evidence="1">Uncharacterized protein</fullName>
    </submittedName>
</protein>